<proteinExistence type="predicted"/>
<protein>
    <recommendedName>
        <fullName evidence="4">5-dehydro-4-deoxyglucarate dehydratase</fullName>
    </recommendedName>
</protein>
<dbReference type="Proteomes" id="UP001501447">
    <property type="component" value="Unassembled WGS sequence"/>
</dbReference>
<name>A0ABN3PQL8_9ACTN</name>
<dbReference type="InterPro" id="IPR002220">
    <property type="entry name" value="DapA-like"/>
</dbReference>
<accession>A0ABN3PQL8</accession>
<dbReference type="EMBL" id="BAAARJ010000002">
    <property type="protein sequence ID" value="GAA2596034.1"/>
    <property type="molecule type" value="Genomic_DNA"/>
</dbReference>
<dbReference type="InterPro" id="IPR013785">
    <property type="entry name" value="Aldolase_TIM"/>
</dbReference>
<dbReference type="Gene3D" id="3.20.20.70">
    <property type="entry name" value="Aldolase class I"/>
    <property type="match status" value="1"/>
</dbReference>
<sequence>MPVVLYQRGAARLTEQTAAEAAALPNVVGIKDGVGDREEMARIVQSVRALPGGEDFLLFNGLPTAEVSMPDYRRIGVELYSSAAFAFVPEVATAYHRALAQGDETLVSTLLTEFFEPLVALRDETPGFAVSLVKAGVTLRGLNVGGVRAPLLDPEPAQLARLAELIDKGLQVVEA</sequence>
<evidence type="ECO:0000313" key="3">
    <source>
        <dbReference type="Proteomes" id="UP001501447"/>
    </source>
</evidence>
<organism evidence="2 3">
    <name type="scientific">Streptomyces axinellae</name>
    <dbReference type="NCBI Taxonomy" id="552788"/>
    <lineage>
        <taxon>Bacteria</taxon>
        <taxon>Bacillati</taxon>
        <taxon>Actinomycetota</taxon>
        <taxon>Actinomycetes</taxon>
        <taxon>Kitasatosporales</taxon>
        <taxon>Streptomycetaceae</taxon>
        <taxon>Streptomyces</taxon>
    </lineage>
</organism>
<evidence type="ECO:0000256" key="1">
    <source>
        <dbReference type="ARBA" id="ARBA00023239"/>
    </source>
</evidence>
<evidence type="ECO:0000313" key="2">
    <source>
        <dbReference type="EMBL" id="GAA2596034.1"/>
    </source>
</evidence>
<reference evidence="2 3" key="1">
    <citation type="journal article" date="2019" name="Int. J. Syst. Evol. Microbiol.">
        <title>The Global Catalogue of Microorganisms (GCM) 10K type strain sequencing project: providing services to taxonomists for standard genome sequencing and annotation.</title>
        <authorList>
            <consortium name="The Broad Institute Genomics Platform"/>
            <consortium name="The Broad Institute Genome Sequencing Center for Infectious Disease"/>
            <person name="Wu L."/>
            <person name="Ma J."/>
        </authorList>
    </citation>
    <scope>NUCLEOTIDE SEQUENCE [LARGE SCALE GENOMIC DNA]</scope>
    <source>
        <strain evidence="2 3">JCM 16373</strain>
    </source>
</reference>
<comment type="caution">
    <text evidence="2">The sequence shown here is derived from an EMBL/GenBank/DDBJ whole genome shotgun (WGS) entry which is preliminary data.</text>
</comment>
<keyword evidence="1" id="KW-0456">Lyase</keyword>
<keyword evidence="3" id="KW-1185">Reference proteome</keyword>
<evidence type="ECO:0008006" key="4">
    <source>
        <dbReference type="Google" id="ProtNLM"/>
    </source>
</evidence>
<dbReference type="SUPFAM" id="SSF51569">
    <property type="entry name" value="Aldolase"/>
    <property type="match status" value="1"/>
</dbReference>
<dbReference type="Pfam" id="PF00701">
    <property type="entry name" value="DHDPS"/>
    <property type="match status" value="1"/>
</dbReference>
<gene>
    <name evidence="2" type="ORF">GCM10009863_06650</name>
</gene>